<feature type="transmembrane region" description="Helical" evidence="6">
    <location>
        <begin position="241"/>
        <end position="261"/>
    </location>
</feature>
<sequence length="391" mass="42497">MSETNQKGLLAVWLREIRFIGSDHSLLLTVLIAPLLYAFFYGSIYINKEEQAVPLAYVDADGSELSRTLAVQLNSLPVVQLVSVANLDDARGMLASGEVQGYLFVPRGVQGQLLKLKPADIVIALNAARFLPSSDLLAAVTKIALTAGAGVRLQYLKSGGLTNAAAMQQVMPVNLDYRPLFNESSSYGAFLLPGLLALILQQTLLIGISVSVSKEWTRGRYGEWLAAGGGRTGSAVAGKGLCYVLLFACFAIFFTVVNYHVLGLTVKGSRIELMMATLLFLTVLVLFGMFIGSLFRSTVATVQFMAFSTYPFFLVTGYSWPFAYLPRPLQAFASLLPTTPFLKINTAIVQMGSPLHLQADALWHLVALAMLYAVLLVARIAWVRRKESLGV</sequence>
<keyword evidence="4 6" id="KW-1133">Transmembrane helix</keyword>
<keyword evidence="2" id="KW-1003">Cell membrane</keyword>
<evidence type="ECO:0000256" key="2">
    <source>
        <dbReference type="ARBA" id="ARBA00022475"/>
    </source>
</evidence>
<proteinExistence type="predicted"/>
<dbReference type="InterPro" id="IPR013525">
    <property type="entry name" value="ABC2_TM"/>
</dbReference>
<comment type="subcellular location">
    <subcellularLocation>
        <location evidence="1">Cell membrane</location>
        <topology evidence="1">Multi-pass membrane protein</topology>
    </subcellularLocation>
</comment>
<dbReference type="PANTHER" id="PTHR30294">
    <property type="entry name" value="MEMBRANE COMPONENT OF ABC TRANSPORTER YHHJ-RELATED"/>
    <property type="match status" value="1"/>
</dbReference>
<organism evidence="8 9">
    <name type="scientific">Flavihumibacter petaseus NBRC 106054</name>
    <dbReference type="NCBI Taxonomy" id="1220578"/>
    <lineage>
        <taxon>Bacteria</taxon>
        <taxon>Pseudomonadati</taxon>
        <taxon>Bacteroidota</taxon>
        <taxon>Chitinophagia</taxon>
        <taxon>Chitinophagales</taxon>
        <taxon>Chitinophagaceae</taxon>
        <taxon>Flavihumibacter</taxon>
    </lineage>
</organism>
<dbReference type="EMBL" id="BBWV01000002">
    <property type="protein sequence ID" value="GAO43511.1"/>
    <property type="molecule type" value="Genomic_DNA"/>
</dbReference>
<dbReference type="Gene3D" id="3.40.1710.10">
    <property type="entry name" value="abc type-2 transporter like domain"/>
    <property type="match status" value="1"/>
</dbReference>
<reference evidence="8 9" key="1">
    <citation type="submission" date="2015-04" db="EMBL/GenBank/DDBJ databases">
        <title>Whole genome shotgun sequence of Flavihumibacter petaseus NBRC 106054.</title>
        <authorList>
            <person name="Miyazawa S."/>
            <person name="Hosoyama A."/>
            <person name="Hashimoto M."/>
            <person name="Noguchi M."/>
            <person name="Tsuchikane K."/>
            <person name="Ohji S."/>
            <person name="Yamazoe A."/>
            <person name="Ichikawa N."/>
            <person name="Kimura A."/>
            <person name="Fujita N."/>
        </authorList>
    </citation>
    <scope>NUCLEOTIDE SEQUENCE [LARGE SCALE GENOMIC DNA]</scope>
    <source>
        <strain evidence="8 9">NBRC 106054</strain>
    </source>
</reference>
<name>A0A0E9N1K7_9BACT</name>
<feature type="transmembrane region" description="Helical" evidence="6">
    <location>
        <begin position="187"/>
        <end position="210"/>
    </location>
</feature>
<keyword evidence="5 6" id="KW-0472">Membrane</keyword>
<evidence type="ECO:0000256" key="5">
    <source>
        <dbReference type="ARBA" id="ARBA00023136"/>
    </source>
</evidence>
<dbReference type="Pfam" id="PF12698">
    <property type="entry name" value="ABC2_membrane_3"/>
    <property type="match status" value="1"/>
</dbReference>
<evidence type="ECO:0000313" key="9">
    <source>
        <dbReference type="Proteomes" id="UP000033121"/>
    </source>
</evidence>
<evidence type="ECO:0000313" key="8">
    <source>
        <dbReference type="EMBL" id="GAO43511.1"/>
    </source>
</evidence>
<feature type="transmembrane region" description="Helical" evidence="6">
    <location>
        <begin position="273"/>
        <end position="295"/>
    </location>
</feature>
<dbReference type="OrthoDB" id="9808686at2"/>
<dbReference type="RefSeq" id="WP_046369378.1">
    <property type="nucleotide sequence ID" value="NZ_BBWV01000002.1"/>
</dbReference>
<feature type="transmembrane region" description="Helical" evidence="6">
    <location>
        <begin position="361"/>
        <end position="382"/>
    </location>
</feature>
<feature type="transmembrane region" description="Helical" evidence="6">
    <location>
        <begin position="302"/>
        <end position="320"/>
    </location>
</feature>
<dbReference type="AlphaFoldDB" id="A0A0E9N1K7"/>
<feature type="transmembrane region" description="Helical" evidence="6">
    <location>
        <begin position="25"/>
        <end position="46"/>
    </location>
</feature>
<keyword evidence="3 6" id="KW-0812">Transmembrane</keyword>
<dbReference type="STRING" id="1220578.FPE01S_02_06160"/>
<accession>A0A0E9N1K7</accession>
<dbReference type="PANTHER" id="PTHR30294:SF46">
    <property type="entry name" value="ABC TRANSPORTER PERMEASE"/>
    <property type="match status" value="1"/>
</dbReference>
<dbReference type="Proteomes" id="UP000033121">
    <property type="component" value="Unassembled WGS sequence"/>
</dbReference>
<gene>
    <name evidence="8" type="ORF">FPE01S_02_06160</name>
</gene>
<evidence type="ECO:0000256" key="3">
    <source>
        <dbReference type="ARBA" id="ARBA00022692"/>
    </source>
</evidence>
<keyword evidence="9" id="KW-1185">Reference proteome</keyword>
<dbReference type="GO" id="GO:0140359">
    <property type="term" value="F:ABC-type transporter activity"/>
    <property type="evidence" value="ECO:0007669"/>
    <property type="project" value="InterPro"/>
</dbReference>
<evidence type="ECO:0000256" key="1">
    <source>
        <dbReference type="ARBA" id="ARBA00004651"/>
    </source>
</evidence>
<evidence type="ECO:0000256" key="4">
    <source>
        <dbReference type="ARBA" id="ARBA00022989"/>
    </source>
</evidence>
<dbReference type="GO" id="GO:0005886">
    <property type="term" value="C:plasma membrane"/>
    <property type="evidence" value="ECO:0007669"/>
    <property type="project" value="UniProtKB-SubCell"/>
</dbReference>
<comment type="caution">
    <text evidence="8">The sequence shown here is derived from an EMBL/GenBank/DDBJ whole genome shotgun (WGS) entry which is preliminary data.</text>
</comment>
<evidence type="ECO:0000256" key="6">
    <source>
        <dbReference type="SAM" id="Phobius"/>
    </source>
</evidence>
<dbReference type="InterPro" id="IPR051449">
    <property type="entry name" value="ABC-2_transporter_component"/>
</dbReference>
<feature type="domain" description="ABC-2 type transporter transmembrane" evidence="7">
    <location>
        <begin position="25"/>
        <end position="376"/>
    </location>
</feature>
<evidence type="ECO:0000259" key="7">
    <source>
        <dbReference type="Pfam" id="PF12698"/>
    </source>
</evidence>
<protein>
    <recommendedName>
        <fullName evidence="7">ABC-2 type transporter transmembrane domain-containing protein</fullName>
    </recommendedName>
</protein>